<keyword evidence="4" id="KW-0723">Serine/threonine-protein kinase</keyword>
<feature type="non-terminal residue" evidence="14">
    <location>
        <position position="1"/>
    </location>
</feature>
<keyword evidence="9" id="KW-1035">Host cytoplasm</keyword>
<dbReference type="Proteomes" id="UP001432322">
    <property type="component" value="Unassembled WGS sequence"/>
</dbReference>
<dbReference type="GO" id="GO:0004674">
    <property type="term" value="F:protein serine/threonine kinase activity"/>
    <property type="evidence" value="ECO:0007669"/>
    <property type="project" value="UniProtKB-KW"/>
</dbReference>
<accession>A0AAV5W131</accession>
<feature type="domain" description="Protein kinase" evidence="13">
    <location>
        <begin position="10"/>
        <end position="259"/>
    </location>
</feature>
<evidence type="ECO:0000256" key="11">
    <source>
        <dbReference type="ARBA" id="ARBA00048679"/>
    </source>
</evidence>
<gene>
    <name evidence="14" type="ORF">PFISCL1PPCAC_15695</name>
</gene>
<dbReference type="Pfam" id="PF00069">
    <property type="entry name" value="Pkinase"/>
    <property type="match status" value="1"/>
</dbReference>
<evidence type="ECO:0000256" key="5">
    <source>
        <dbReference type="ARBA" id="ARBA00022679"/>
    </source>
</evidence>
<comment type="catalytic activity">
    <reaction evidence="10">
        <text>L-threonyl-[protein] + ATP = O-phospho-L-threonyl-[protein] + ADP + H(+)</text>
        <dbReference type="Rhea" id="RHEA:46608"/>
        <dbReference type="Rhea" id="RHEA-COMP:11060"/>
        <dbReference type="Rhea" id="RHEA-COMP:11605"/>
        <dbReference type="ChEBI" id="CHEBI:15378"/>
        <dbReference type="ChEBI" id="CHEBI:30013"/>
        <dbReference type="ChEBI" id="CHEBI:30616"/>
        <dbReference type="ChEBI" id="CHEBI:61977"/>
        <dbReference type="ChEBI" id="CHEBI:456216"/>
        <dbReference type="EC" id="2.7.11.1"/>
    </reaction>
</comment>
<comment type="catalytic activity">
    <reaction evidence="11">
        <text>L-seryl-[protein] + ATP = O-phospho-L-seryl-[protein] + ADP + H(+)</text>
        <dbReference type="Rhea" id="RHEA:17989"/>
        <dbReference type="Rhea" id="RHEA-COMP:9863"/>
        <dbReference type="Rhea" id="RHEA-COMP:11604"/>
        <dbReference type="ChEBI" id="CHEBI:15378"/>
        <dbReference type="ChEBI" id="CHEBI:29999"/>
        <dbReference type="ChEBI" id="CHEBI:30616"/>
        <dbReference type="ChEBI" id="CHEBI:83421"/>
        <dbReference type="ChEBI" id="CHEBI:456216"/>
        <dbReference type="EC" id="2.7.11.1"/>
    </reaction>
</comment>
<dbReference type="InterPro" id="IPR051138">
    <property type="entry name" value="PIM_Ser/Thr_kinase"/>
</dbReference>
<feature type="compositionally biased region" description="Low complexity" evidence="12">
    <location>
        <begin position="367"/>
        <end position="388"/>
    </location>
</feature>
<comment type="caution">
    <text evidence="14">The sequence shown here is derived from an EMBL/GenBank/DDBJ whole genome shotgun (WGS) entry which is preliminary data.</text>
</comment>
<dbReference type="EMBL" id="BTSY01000004">
    <property type="protein sequence ID" value="GMT24398.1"/>
    <property type="molecule type" value="Genomic_DNA"/>
</dbReference>
<evidence type="ECO:0000256" key="4">
    <source>
        <dbReference type="ARBA" id="ARBA00022527"/>
    </source>
</evidence>
<feature type="region of interest" description="Disordered" evidence="12">
    <location>
        <begin position="343"/>
        <end position="389"/>
    </location>
</feature>
<evidence type="ECO:0000256" key="10">
    <source>
        <dbReference type="ARBA" id="ARBA00047899"/>
    </source>
</evidence>
<dbReference type="InterPro" id="IPR000719">
    <property type="entry name" value="Prot_kinase_dom"/>
</dbReference>
<evidence type="ECO:0000256" key="8">
    <source>
        <dbReference type="ARBA" id="ARBA00022840"/>
    </source>
</evidence>
<dbReference type="InterPro" id="IPR011009">
    <property type="entry name" value="Kinase-like_dom_sf"/>
</dbReference>
<reference evidence="14" key="1">
    <citation type="submission" date="2023-10" db="EMBL/GenBank/DDBJ databases">
        <title>Genome assembly of Pristionchus species.</title>
        <authorList>
            <person name="Yoshida K."/>
            <person name="Sommer R.J."/>
        </authorList>
    </citation>
    <scope>NUCLEOTIDE SEQUENCE</scope>
    <source>
        <strain evidence="14">RS5133</strain>
    </source>
</reference>
<evidence type="ECO:0000256" key="2">
    <source>
        <dbReference type="ARBA" id="ARBA00012513"/>
    </source>
</evidence>
<evidence type="ECO:0000256" key="9">
    <source>
        <dbReference type="ARBA" id="ARBA00023200"/>
    </source>
</evidence>
<evidence type="ECO:0000256" key="6">
    <source>
        <dbReference type="ARBA" id="ARBA00022741"/>
    </source>
</evidence>
<proteinExistence type="predicted"/>
<evidence type="ECO:0000256" key="7">
    <source>
        <dbReference type="ARBA" id="ARBA00022777"/>
    </source>
</evidence>
<name>A0AAV5W131_9BILA</name>
<dbReference type="PROSITE" id="PS00108">
    <property type="entry name" value="PROTEIN_KINASE_ST"/>
    <property type="match status" value="1"/>
</dbReference>
<feature type="compositionally biased region" description="Polar residues" evidence="12">
    <location>
        <begin position="343"/>
        <end position="361"/>
    </location>
</feature>
<evidence type="ECO:0000256" key="3">
    <source>
        <dbReference type="ARBA" id="ARBA00016885"/>
    </source>
</evidence>
<dbReference type="Gene3D" id="3.30.200.20">
    <property type="entry name" value="Phosphorylase Kinase, domain 1"/>
    <property type="match status" value="1"/>
</dbReference>
<dbReference type="Gene3D" id="1.10.510.10">
    <property type="entry name" value="Transferase(Phosphotransferase) domain 1"/>
    <property type="match status" value="1"/>
</dbReference>
<dbReference type="InterPro" id="IPR008271">
    <property type="entry name" value="Ser/Thr_kinase_AS"/>
</dbReference>
<keyword evidence="6" id="KW-0547">Nucleotide-binding</keyword>
<protein>
    <recommendedName>
        <fullName evidence="3">Serine/threonine-protein kinase 1</fullName>
        <ecNumber evidence="2">2.7.11.1</ecNumber>
    </recommendedName>
</protein>
<evidence type="ECO:0000313" key="15">
    <source>
        <dbReference type="Proteomes" id="UP001432322"/>
    </source>
</evidence>
<dbReference type="PROSITE" id="PS50011">
    <property type="entry name" value="PROTEIN_KINASE_DOM"/>
    <property type="match status" value="1"/>
</dbReference>
<dbReference type="PANTHER" id="PTHR22984">
    <property type="entry name" value="SERINE/THREONINE-PROTEIN KINASE PIM"/>
    <property type="match status" value="1"/>
</dbReference>
<keyword evidence="5" id="KW-0808">Transferase</keyword>
<dbReference type="SMART" id="SM00220">
    <property type="entry name" value="S_TKc"/>
    <property type="match status" value="1"/>
</dbReference>
<dbReference type="SUPFAM" id="SSF56112">
    <property type="entry name" value="Protein kinase-like (PK-like)"/>
    <property type="match status" value="1"/>
</dbReference>
<sequence length="406" mass="45202">HDGFHFKRLYRLGVECGRGGFGTVYSAFAIDGTPCAVKYIARRNVTEWAKLDGKTVPLELVLLMRCQVVDGVIKVLDWFERPDGYLIVMERPANCSDLFDYISAEGALPEKVARKIFKQVVETVVEISRLGIYHRDIKDENILIDKKTGKITIIDFGSGAWIKEGKYTDFEGTRVYSPPEWITHGKYDGEEATVWSLGVLLYDMVQGDIPFRSDPDIQCAFIHWRNVVSEECRCLIRSCLEARSSSRLRLQSLLHHDWLEASSSSSSSSSLLLPSRHKKTSVPDRLTVHSHYDRHIRGITVASAPRSIIEVRGRSPPPSLPSTHNEEIEYAEEVKEITNDLNKSSVSSSWPRLISTPSRSIKPSLRGSTVEGSSTQSSGGSSGYCTSTALSPPTGSLNLSLMLGSY</sequence>
<dbReference type="GO" id="GO:0030430">
    <property type="term" value="C:host cell cytoplasm"/>
    <property type="evidence" value="ECO:0007669"/>
    <property type="project" value="UniProtKB-SubCell"/>
</dbReference>
<keyword evidence="8" id="KW-0067">ATP-binding</keyword>
<evidence type="ECO:0000256" key="12">
    <source>
        <dbReference type="SAM" id="MobiDB-lite"/>
    </source>
</evidence>
<evidence type="ECO:0000256" key="1">
    <source>
        <dbReference type="ARBA" id="ARBA00004192"/>
    </source>
</evidence>
<dbReference type="GO" id="GO:0005524">
    <property type="term" value="F:ATP binding"/>
    <property type="evidence" value="ECO:0007669"/>
    <property type="project" value="UniProtKB-KW"/>
</dbReference>
<evidence type="ECO:0000313" key="14">
    <source>
        <dbReference type="EMBL" id="GMT24398.1"/>
    </source>
</evidence>
<dbReference type="EC" id="2.7.11.1" evidence="2"/>
<comment type="subcellular location">
    <subcellularLocation>
        <location evidence="1">Host cytoplasm</location>
    </subcellularLocation>
</comment>
<dbReference type="PANTHER" id="PTHR22984:SF25">
    <property type="entry name" value="PROTEIN KINASE DOMAIN-CONTAINING PROTEIN"/>
    <property type="match status" value="1"/>
</dbReference>
<keyword evidence="15" id="KW-1185">Reference proteome</keyword>
<dbReference type="AlphaFoldDB" id="A0AAV5W131"/>
<dbReference type="GO" id="GO:0005737">
    <property type="term" value="C:cytoplasm"/>
    <property type="evidence" value="ECO:0007669"/>
    <property type="project" value="TreeGrafter"/>
</dbReference>
<evidence type="ECO:0000259" key="13">
    <source>
        <dbReference type="PROSITE" id="PS50011"/>
    </source>
</evidence>
<keyword evidence="7" id="KW-0418">Kinase</keyword>
<organism evidence="14 15">
    <name type="scientific">Pristionchus fissidentatus</name>
    <dbReference type="NCBI Taxonomy" id="1538716"/>
    <lineage>
        <taxon>Eukaryota</taxon>
        <taxon>Metazoa</taxon>
        <taxon>Ecdysozoa</taxon>
        <taxon>Nematoda</taxon>
        <taxon>Chromadorea</taxon>
        <taxon>Rhabditida</taxon>
        <taxon>Rhabditina</taxon>
        <taxon>Diplogasteromorpha</taxon>
        <taxon>Diplogasteroidea</taxon>
        <taxon>Neodiplogasteridae</taxon>
        <taxon>Pristionchus</taxon>
    </lineage>
</organism>